<dbReference type="Gene3D" id="3.60.120.10">
    <property type="entry name" value="Anthranilate synthase"/>
    <property type="match status" value="1"/>
</dbReference>
<dbReference type="InterPro" id="IPR043132">
    <property type="entry name" value="BCAT-like_C"/>
</dbReference>
<organism evidence="3 4">
    <name type="scientific">Sphingomonas humi</name>
    <dbReference type="NCBI Taxonomy" id="335630"/>
    <lineage>
        <taxon>Bacteria</taxon>
        <taxon>Pseudomonadati</taxon>
        <taxon>Pseudomonadota</taxon>
        <taxon>Alphaproteobacteria</taxon>
        <taxon>Sphingomonadales</taxon>
        <taxon>Sphingomonadaceae</taxon>
        <taxon>Sphingomonas</taxon>
    </lineage>
</organism>
<dbReference type="PANTHER" id="PTHR11236:SF50">
    <property type="entry name" value="AMINODEOXYCHORISMATE SYNTHASE COMPONENT 1"/>
    <property type="match status" value="1"/>
</dbReference>
<evidence type="ECO:0000256" key="1">
    <source>
        <dbReference type="ARBA" id="ARBA00014472"/>
    </source>
</evidence>
<dbReference type="InterPro" id="IPR036038">
    <property type="entry name" value="Aminotransferase-like"/>
</dbReference>
<dbReference type="Gene3D" id="3.30.470.10">
    <property type="match status" value="1"/>
</dbReference>
<dbReference type="InterPro" id="IPR005801">
    <property type="entry name" value="ADC_synthase"/>
</dbReference>
<evidence type="ECO:0000313" key="4">
    <source>
        <dbReference type="Proteomes" id="UP001501310"/>
    </source>
</evidence>
<dbReference type="InterPro" id="IPR001544">
    <property type="entry name" value="Aminotrans_IV"/>
</dbReference>
<name>A0ABP7RPJ5_9SPHN</name>
<reference evidence="4" key="1">
    <citation type="journal article" date="2019" name="Int. J. Syst. Evol. Microbiol.">
        <title>The Global Catalogue of Microorganisms (GCM) 10K type strain sequencing project: providing services to taxonomists for standard genome sequencing and annotation.</title>
        <authorList>
            <consortium name="The Broad Institute Genomics Platform"/>
            <consortium name="The Broad Institute Genome Sequencing Center for Infectious Disease"/>
            <person name="Wu L."/>
            <person name="Ma J."/>
        </authorList>
    </citation>
    <scope>NUCLEOTIDE SEQUENCE [LARGE SCALE GENOMIC DNA]</scope>
    <source>
        <strain evidence="4">JCM 16603</strain>
    </source>
</reference>
<dbReference type="Gene3D" id="3.20.10.10">
    <property type="entry name" value="D-amino Acid Aminotransferase, subunit A, domain 2"/>
    <property type="match status" value="1"/>
</dbReference>
<evidence type="ECO:0000313" key="3">
    <source>
        <dbReference type="EMBL" id="GAA4000352.1"/>
    </source>
</evidence>
<evidence type="ECO:0000259" key="2">
    <source>
        <dbReference type="Pfam" id="PF00425"/>
    </source>
</evidence>
<dbReference type="InterPro" id="IPR015890">
    <property type="entry name" value="Chorismate_C"/>
</dbReference>
<dbReference type="InterPro" id="IPR019999">
    <property type="entry name" value="Anth_synth_I-like"/>
</dbReference>
<keyword evidence="4" id="KW-1185">Reference proteome</keyword>
<sequence>MRPTLRSGGLLANACLMDAPFLLFDDARPGGRARLYRGPVGEVRAERMDDVLPALDALQAAVREGNHAAGFLAYEAGHALDPALAGTARQGAGPLLWFGLFDRYEEVVADALLPDPAGAWNGAPKPRWERGDYLAAVAEVHEQLRAGEHYQVNLTFPCTVRIAGDPAALYARLREASKAGWGALIRHPDGWLLSLSPEQFFTLKGGAIEARPMKGTAPPDAAAEVLTGDAKSRAENLMIVDLLRNDLARVAEPGSVAVPELFAVERYPTVTQMVSRVTARLRPGLGAVDVLRTIFPCGSVTGAPKVAAIKALRALEPHPRGAYCGSAGWIEPGGDAAFNVLIRTLEIGENVGIATLGLGSGLVVDSIAEDEWSECLSKGDFVTRDRPSFDLIETMRFDPEEGVIELDRHLDRLQASAGALDFRFNRHAARNELQAATFGRRATGTARLLLSPTGMMAVEVRGLPARHADPLNVRVMPLPVATSDFRLRYKCTDRAFYDQARLSSGADEVLFTDREGYLTEGSFTCLFVERDGMLVTPPLSRGLLPGVLRAKLIDEGRAVEGDLREEDLADGFLLGNMLRGLIRARLAV</sequence>
<dbReference type="SUPFAM" id="SSF56752">
    <property type="entry name" value="D-aminoacid aminotransferase-like PLP-dependent enzymes"/>
    <property type="match status" value="1"/>
</dbReference>
<dbReference type="Pfam" id="PF00425">
    <property type="entry name" value="Chorismate_bind"/>
    <property type="match status" value="1"/>
</dbReference>
<dbReference type="PRINTS" id="PR00095">
    <property type="entry name" value="ANTSNTHASEI"/>
</dbReference>
<comment type="caution">
    <text evidence="3">The sequence shown here is derived from an EMBL/GenBank/DDBJ whole genome shotgun (WGS) entry which is preliminary data.</text>
</comment>
<dbReference type="SUPFAM" id="SSF56322">
    <property type="entry name" value="ADC synthase"/>
    <property type="match status" value="1"/>
</dbReference>
<dbReference type="InterPro" id="IPR043131">
    <property type="entry name" value="BCAT-like_N"/>
</dbReference>
<gene>
    <name evidence="3" type="primary">pabB</name>
    <name evidence="3" type="ORF">GCM10022211_08390</name>
</gene>
<accession>A0ABP7RPJ5</accession>
<dbReference type="EMBL" id="BAAAZD010000001">
    <property type="protein sequence ID" value="GAA4000352.1"/>
    <property type="molecule type" value="Genomic_DNA"/>
</dbReference>
<proteinExistence type="predicted"/>
<dbReference type="Pfam" id="PF01063">
    <property type="entry name" value="Aminotran_4"/>
    <property type="match status" value="1"/>
</dbReference>
<dbReference type="Proteomes" id="UP001501310">
    <property type="component" value="Unassembled WGS sequence"/>
</dbReference>
<protein>
    <recommendedName>
        <fullName evidence="1">Probable branched-chain-amino-acid aminotransferase</fullName>
    </recommendedName>
</protein>
<feature type="domain" description="Chorismate-utilising enzyme C-terminal" evidence="2">
    <location>
        <begin position="131"/>
        <end position="378"/>
    </location>
</feature>
<dbReference type="PANTHER" id="PTHR11236">
    <property type="entry name" value="AMINOBENZOATE/ANTHRANILATE SYNTHASE"/>
    <property type="match status" value="1"/>
</dbReference>